<dbReference type="Gene3D" id="1.10.10.10">
    <property type="entry name" value="Winged helix-like DNA-binding domain superfamily/Winged helix DNA-binding domain"/>
    <property type="match status" value="1"/>
</dbReference>
<feature type="domain" description="HTH marR-type" evidence="1">
    <location>
        <begin position="1"/>
        <end position="146"/>
    </location>
</feature>
<dbReference type="InterPro" id="IPR000835">
    <property type="entry name" value="HTH_MarR-typ"/>
</dbReference>
<reference evidence="3" key="1">
    <citation type="submission" date="2019-02" db="EMBL/GenBank/DDBJ databases">
        <title>Glaciihabitans arcticus sp. nov., a psychrotolerant bacterium isolated from polar soil.</title>
        <authorList>
            <person name="Dahal R.H."/>
        </authorList>
    </citation>
    <scope>NUCLEOTIDE SEQUENCE [LARGE SCALE GENOMIC DNA]</scope>
    <source>
        <strain evidence="3">RP-3-7</strain>
    </source>
</reference>
<protein>
    <submittedName>
        <fullName evidence="2">MarR family transcriptional regulator</fullName>
    </submittedName>
</protein>
<dbReference type="PANTHER" id="PTHR33164">
    <property type="entry name" value="TRANSCRIPTIONAL REGULATOR, MARR FAMILY"/>
    <property type="match status" value="1"/>
</dbReference>
<gene>
    <name evidence="2" type="ORF">EYE40_12915</name>
</gene>
<comment type="caution">
    <text evidence="2">The sequence shown here is derived from an EMBL/GenBank/DDBJ whole genome shotgun (WGS) entry which is preliminary data.</text>
</comment>
<proteinExistence type="predicted"/>
<dbReference type="PROSITE" id="PS50995">
    <property type="entry name" value="HTH_MARR_2"/>
    <property type="match status" value="1"/>
</dbReference>
<name>A0A4Q9H0K1_9MICO</name>
<dbReference type="GO" id="GO:0006950">
    <property type="term" value="P:response to stress"/>
    <property type="evidence" value="ECO:0007669"/>
    <property type="project" value="TreeGrafter"/>
</dbReference>
<dbReference type="PRINTS" id="PR00598">
    <property type="entry name" value="HTHMARR"/>
</dbReference>
<dbReference type="InterPro" id="IPR039422">
    <property type="entry name" value="MarR/SlyA-like"/>
</dbReference>
<dbReference type="EMBL" id="SISG01000001">
    <property type="protein sequence ID" value="TBN58220.1"/>
    <property type="molecule type" value="Genomic_DNA"/>
</dbReference>
<dbReference type="Proteomes" id="UP000294194">
    <property type="component" value="Unassembled WGS sequence"/>
</dbReference>
<dbReference type="PANTHER" id="PTHR33164:SF99">
    <property type="entry name" value="MARR FAMILY REGULATORY PROTEIN"/>
    <property type="match status" value="1"/>
</dbReference>
<dbReference type="InterPro" id="IPR036388">
    <property type="entry name" value="WH-like_DNA-bd_sf"/>
</dbReference>
<dbReference type="SUPFAM" id="SSF46785">
    <property type="entry name" value="Winged helix' DNA-binding domain"/>
    <property type="match status" value="1"/>
</dbReference>
<evidence type="ECO:0000313" key="2">
    <source>
        <dbReference type="EMBL" id="TBN58220.1"/>
    </source>
</evidence>
<dbReference type="Pfam" id="PF12802">
    <property type="entry name" value="MarR_2"/>
    <property type="match status" value="1"/>
</dbReference>
<dbReference type="RefSeq" id="WP_130982327.1">
    <property type="nucleotide sequence ID" value="NZ_SISG01000001.1"/>
</dbReference>
<accession>A0A4Q9H0K1</accession>
<sequence length="157" mass="17974">MPEAVVSATEWDAWRSFITMRNNLDRALEKRLQQESGISSPDYEILITLFGTPERQLRAREFASSLGWEKSRLSHQVTRMEKRGLVERRDCDTDGRGTWIALTADGSRAVLGAMRDHSTAIRQYFFDVLTPDELEVMERASQRVIATIDPPECDDEP</sequence>
<organism evidence="2 3">
    <name type="scientific">Glaciihabitans arcticus</name>
    <dbReference type="NCBI Taxonomy" id="2668039"/>
    <lineage>
        <taxon>Bacteria</taxon>
        <taxon>Bacillati</taxon>
        <taxon>Actinomycetota</taxon>
        <taxon>Actinomycetes</taxon>
        <taxon>Micrococcales</taxon>
        <taxon>Microbacteriaceae</taxon>
        <taxon>Glaciihabitans</taxon>
    </lineage>
</organism>
<dbReference type="InterPro" id="IPR036390">
    <property type="entry name" value="WH_DNA-bd_sf"/>
</dbReference>
<dbReference type="SMART" id="SM00347">
    <property type="entry name" value="HTH_MARR"/>
    <property type="match status" value="1"/>
</dbReference>
<dbReference type="AlphaFoldDB" id="A0A4Q9H0K1"/>
<keyword evidence="3" id="KW-1185">Reference proteome</keyword>
<dbReference type="GO" id="GO:0003700">
    <property type="term" value="F:DNA-binding transcription factor activity"/>
    <property type="evidence" value="ECO:0007669"/>
    <property type="project" value="InterPro"/>
</dbReference>
<evidence type="ECO:0000313" key="3">
    <source>
        <dbReference type="Proteomes" id="UP000294194"/>
    </source>
</evidence>
<evidence type="ECO:0000259" key="1">
    <source>
        <dbReference type="PROSITE" id="PS50995"/>
    </source>
</evidence>